<dbReference type="InterPro" id="IPR042204">
    <property type="entry name" value="2Fe-2S-bd_N"/>
</dbReference>
<dbReference type="Gene3D" id="3.10.20.440">
    <property type="entry name" value="2Fe-2S iron-sulphur cluster binding domain, sarcosine oxidase, alpha subunit, N-terminal domain"/>
    <property type="match status" value="1"/>
</dbReference>
<proteinExistence type="predicted"/>
<comment type="caution">
    <text evidence="2">The sequence shown here is derived from an EMBL/GenBank/DDBJ whole genome shotgun (WGS) entry which is preliminary data.</text>
</comment>
<accession>A0ABY0NGT7</accession>
<evidence type="ECO:0000313" key="2">
    <source>
        <dbReference type="EMBL" id="SDF24113.1"/>
    </source>
</evidence>
<evidence type="ECO:0000313" key="3">
    <source>
        <dbReference type="Proteomes" id="UP000199468"/>
    </source>
</evidence>
<protein>
    <submittedName>
        <fullName evidence="2">2Fe-2S iron-sulfur cluster binding domain-containing protein</fullName>
    </submittedName>
</protein>
<dbReference type="Pfam" id="PF13510">
    <property type="entry name" value="Fer2_4"/>
    <property type="match status" value="1"/>
</dbReference>
<gene>
    <name evidence="2" type="ORF">SAMN05421844_101143</name>
</gene>
<dbReference type="InterPro" id="IPR036010">
    <property type="entry name" value="2Fe-2S_ferredoxin-like_sf"/>
</dbReference>
<dbReference type="Proteomes" id="UP000199468">
    <property type="component" value="Unassembled WGS sequence"/>
</dbReference>
<organism evidence="2 3">
    <name type="scientific">Bosea robiniae</name>
    <dbReference type="NCBI Taxonomy" id="1036780"/>
    <lineage>
        <taxon>Bacteria</taxon>
        <taxon>Pseudomonadati</taxon>
        <taxon>Pseudomonadota</taxon>
        <taxon>Alphaproteobacteria</taxon>
        <taxon>Hyphomicrobiales</taxon>
        <taxon>Boseaceae</taxon>
        <taxon>Bosea</taxon>
    </lineage>
</organism>
<dbReference type="EMBL" id="FNBZ01000001">
    <property type="protein sequence ID" value="SDF24113.1"/>
    <property type="molecule type" value="Genomic_DNA"/>
</dbReference>
<evidence type="ECO:0000256" key="1">
    <source>
        <dbReference type="ARBA" id="ARBA00023002"/>
    </source>
</evidence>
<reference evidence="2 3" key="1">
    <citation type="submission" date="2016-10" db="EMBL/GenBank/DDBJ databases">
        <authorList>
            <person name="Varghese N."/>
            <person name="Submissions S."/>
        </authorList>
    </citation>
    <scope>NUCLEOTIDE SEQUENCE [LARGE SCALE GENOMIC DNA]</scope>
    <source>
        <strain evidence="2 3">DSM 26672</strain>
    </source>
</reference>
<dbReference type="SUPFAM" id="SSF54292">
    <property type="entry name" value="2Fe-2S ferredoxin-like"/>
    <property type="match status" value="1"/>
</dbReference>
<sequence>MFRKLDQDTGSSLTVHVDGHPVLAIAGESVAAVLLRQAPFWARTTPVSGARRAPYCMMGVCFDCLAVVDGVSSVQTCLAPVREGMRIERQQGRPDVTS</sequence>
<name>A0ABY0NGT7_9HYPH</name>
<keyword evidence="1" id="KW-0560">Oxidoreductase</keyword>
<keyword evidence="3" id="KW-1185">Reference proteome</keyword>
<dbReference type="RefSeq" id="WP_061963765.1">
    <property type="nucleotide sequence ID" value="NZ_FNBZ01000001.1"/>
</dbReference>